<dbReference type="AlphaFoldDB" id="F8CEN0"/>
<name>F8CEN0_MYXFH</name>
<sequence length="102" mass="11082">MIYLVTLLRVLQDAGGGSLIDRARMFTDEVPVPINYWTAWFNFPAYLSATVALGLIDDRASLAAVVVPQLTFLAVSSLQVALIAMGLYWLVKAGADASHRRG</sequence>
<dbReference type="HOGENOM" id="CLU_2274323_0_0_7"/>
<organism evidence="2 3">
    <name type="scientific">Myxococcus fulvus (strain ATCC BAA-855 / HW-1)</name>
    <dbReference type="NCBI Taxonomy" id="483219"/>
    <lineage>
        <taxon>Bacteria</taxon>
        <taxon>Pseudomonadati</taxon>
        <taxon>Myxococcota</taxon>
        <taxon>Myxococcia</taxon>
        <taxon>Myxococcales</taxon>
        <taxon>Cystobacterineae</taxon>
        <taxon>Myxococcaceae</taxon>
        <taxon>Myxococcus</taxon>
    </lineage>
</organism>
<keyword evidence="1" id="KW-1133">Transmembrane helix</keyword>
<accession>F8CEN0</accession>
<keyword evidence="1" id="KW-0812">Transmembrane</keyword>
<dbReference type="Proteomes" id="UP000000488">
    <property type="component" value="Chromosome"/>
</dbReference>
<protein>
    <submittedName>
        <fullName evidence="2">Uncharacterized protein</fullName>
    </submittedName>
</protein>
<proteinExistence type="predicted"/>
<dbReference type="EMBL" id="CP002830">
    <property type="protein sequence ID" value="AEI66101.1"/>
    <property type="molecule type" value="Genomic_DNA"/>
</dbReference>
<gene>
    <name evidence="2" type="ordered locus">LILAB_21005</name>
</gene>
<evidence type="ECO:0000313" key="2">
    <source>
        <dbReference type="EMBL" id="AEI66101.1"/>
    </source>
</evidence>
<feature type="transmembrane region" description="Helical" evidence="1">
    <location>
        <begin position="34"/>
        <end position="56"/>
    </location>
</feature>
<keyword evidence="1" id="KW-0472">Membrane</keyword>
<dbReference type="KEGG" id="mfu:LILAB_21005"/>
<evidence type="ECO:0000313" key="3">
    <source>
        <dbReference type="Proteomes" id="UP000000488"/>
    </source>
</evidence>
<feature type="transmembrane region" description="Helical" evidence="1">
    <location>
        <begin position="62"/>
        <end position="91"/>
    </location>
</feature>
<reference evidence="2 3" key="1">
    <citation type="journal article" date="2011" name="J. Bacteriol.">
        <title>Genome sequence of the halotolerant marine bacterium Myxococcus fulvus HW-1.</title>
        <authorList>
            <person name="Li Z.F."/>
            <person name="Li X."/>
            <person name="Liu H."/>
            <person name="Liu X."/>
            <person name="Han K."/>
            <person name="Wu Z.H."/>
            <person name="Hu W."/>
            <person name="Li F.F."/>
            <person name="Li Y.Z."/>
        </authorList>
    </citation>
    <scope>NUCLEOTIDE SEQUENCE [LARGE SCALE GENOMIC DNA]</scope>
    <source>
        <strain evidence="3">ATCC BAA-855 / HW-1</strain>
    </source>
</reference>
<evidence type="ECO:0000256" key="1">
    <source>
        <dbReference type="SAM" id="Phobius"/>
    </source>
</evidence>